<dbReference type="InterPro" id="IPR010870">
    <property type="entry name" value="Porin_O/P"/>
</dbReference>
<evidence type="ECO:0000256" key="1">
    <source>
        <dbReference type="SAM" id="MobiDB-lite"/>
    </source>
</evidence>
<gene>
    <name evidence="2" type="ORF">AUC69_03430</name>
</gene>
<dbReference type="SUPFAM" id="SSF56935">
    <property type="entry name" value="Porins"/>
    <property type="match status" value="1"/>
</dbReference>
<dbReference type="InterPro" id="IPR023614">
    <property type="entry name" value="Porin_dom_sf"/>
</dbReference>
<keyword evidence="3" id="KW-1185">Reference proteome</keyword>
<sequence length="433" mass="47964">MRAMQEQMRELQRQVNQAKSDAAAAKGSHGSDLDLKVKWKGAPELSSSDGKFKFKVRGRIMVDYDGINQDRSITGEHDVSAVELRRARLGVEGTVFYDWKYKFEVDFAGDSAEIKDAYVAYANWAPWEKSEIRFGNQYVYNSLEELTSSRFITFMERAAFTEAFFLDRQIGAGIVAGNDHWSFQTGYYGAPAGEQETYFDDTTAFSARGTVAPINNDTTVVHLGASYRHRDAGTLKDTAAAELFRYRAHGADLHLADRFVATPRVGDSDDMFVLEGAFVWKSFSVQGEYAQLETEIPTTIASVNPTYNGWYIDASWFITGEMRNYEADEGVFGRTKVKNPVYGGSGGWGAWQIAGRYDTIDLSDGAAAINASTAPNAVTCTDCGEQKTWLIGVNWWLTDYTALKLQVSQSEIDGGANNGATIEGVGLRAQVDW</sequence>
<evidence type="ECO:0008006" key="4">
    <source>
        <dbReference type="Google" id="ProtNLM"/>
    </source>
</evidence>
<feature type="region of interest" description="Disordered" evidence="1">
    <location>
        <begin position="1"/>
        <end position="29"/>
    </location>
</feature>
<evidence type="ECO:0000313" key="3">
    <source>
        <dbReference type="Proteomes" id="UP000094472"/>
    </source>
</evidence>
<dbReference type="EMBL" id="LPWF01000036">
    <property type="protein sequence ID" value="ODR94213.1"/>
    <property type="molecule type" value="Genomic_DNA"/>
</dbReference>
<proteinExistence type="predicted"/>
<accession>A0A1E3VL28</accession>
<dbReference type="Gene3D" id="2.40.160.10">
    <property type="entry name" value="Porin"/>
    <property type="match status" value="1"/>
</dbReference>
<name>A0A1E3VL28_9HYPH</name>
<comment type="caution">
    <text evidence="2">The sequence shown here is derived from an EMBL/GenBank/DDBJ whole genome shotgun (WGS) entry which is preliminary data.</text>
</comment>
<evidence type="ECO:0000313" key="2">
    <source>
        <dbReference type="EMBL" id="ODR94213.1"/>
    </source>
</evidence>
<dbReference type="Proteomes" id="UP000094472">
    <property type="component" value="Unassembled WGS sequence"/>
</dbReference>
<dbReference type="AlphaFoldDB" id="A0A1E3VL28"/>
<reference evidence="2 3" key="1">
    <citation type="journal article" date="2016" name="Environ. Microbiol.">
        <title>New Methyloceanibacter diversity from North Sea sediments includes methanotroph containing solely the soluble methane monooxygenase.</title>
        <authorList>
            <person name="Vekeman B."/>
            <person name="Kerckhof F.M."/>
            <person name="Cremers G."/>
            <person name="de Vos P."/>
            <person name="Vandamme P."/>
            <person name="Boon N."/>
            <person name="Op den Camp H.J."/>
            <person name="Heylen K."/>
        </authorList>
    </citation>
    <scope>NUCLEOTIDE SEQUENCE [LARGE SCALE GENOMIC DNA]</scope>
    <source>
        <strain evidence="2 3">R-67175</strain>
    </source>
</reference>
<dbReference type="STRING" id="1774969.AUC69_03430"/>
<protein>
    <recommendedName>
        <fullName evidence="4">Porin</fullName>
    </recommendedName>
</protein>
<organism evidence="2 3">
    <name type="scientific">Methyloceanibacter superfactus</name>
    <dbReference type="NCBI Taxonomy" id="1774969"/>
    <lineage>
        <taxon>Bacteria</taxon>
        <taxon>Pseudomonadati</taxon>
        <taxon>Pseudomonadota</taxon>
        <taxon>Alphaproteobacteria</taxon>
        <taxon>Hyphomicrobiales</taxon>
        <taxon>Hyphomicrobiaceae</taxon>
        <taxon>Methyloceanibacter</taxon>
    </lineage>
</organism>
<dbReference type="Pfam" id="PF07396">
    <property type="entry name" value="Porin_O_P"/>
    <property type="match status" value="1"/>
</dbReference>